<organism evidence="1 2">
    <name type="scientific">Catharanthus roseus</name>
    <name type="common">Madagascar periwinkle</name>
    <name type="synonym">Vinca rosea</name>
    <dbReference type="NCBI Taxonomy" id="4058"/>
    <lineage>
        <taxon>Eukaryota</taxon>
        <taxon>Viridiplantae</taxon>
        <taxon>Streptophyta</taxon>
        <taxon>Embryophyta</taxon>
        <taxon>Tracheophyta</taxon>
        <taxon>Spermatophyta</taxon>
        <taxon>Magnoliopsida</taxon>
        <taxon>eudicotyledons</taxon>
        <taxon>Gunneridae</taxon>
        <taxon>Pentapetalae</taxon>
        <taxon>asterids</taxon>
        <taxon>lamiids</taxon>
        <taxon>Gentianales</taxon>
        <taxon>Apocynaceae</taxon>
        <taxon>Rauvolfioideae</taxon>
        <taxon>Vinceae</taxon>
        <taxon>Catharanthinae</taxon>
        <taxon>Catharanthus</taxon>
    </lineage>
</organism>
<accession>A0ACB9ZU18</accession>
<gene>
    <name evidence="1" type="ORF">M9H77_36915</name>
</gene>
<proteinExistence type="predicted"/>
<name>A0ACB9ZU18_CATRO</name>
<keyword evidence="2" id="KW-1185">Reference proteome</keyword>
<evidence type="ECO:0000313" key="1">
    <source>
        <dbReference type="EMBL" id="KAI5650910.1"/>
    </source>
</evidence>
<comment type="caution">
    <text evidence="1">The sequence shown here is derived from an EMBL/GenBank/DDBJ whole genome shotgun (WGS) entry which is preliminary data.</text>
</comment>
<protein>
    <submittedName>
        <fullName evidence="1">Uncharacterized protein</fullName>
    </submittedName>
</protein>
<dbReference type="EMBL" id="CM044708">
    <property type="protein sequence ID" value="KAI5650910.1"/>
    <property type="molecule type" value="Genomic_DNA"/>
</dbReference>
<dbReference type="Proteomes" id="UP001060085">
    <property type="component" value="Linkage Group LG08"/>
</dbReference>
<sequence>MSSKTLSFEQLVIGAQDGKKQNEQIQTETHGFGSEESGLSLDHEQDNTAEEGSFLSKYQHVQQLQQFLGFGGSDDLYLGVVSPPFQSCLKEIKTLVQREPENVLTVESKTEKPPYAVSLEILNKHTRRLKRLHNDKLNVSCYATECTEEEKGQKVSTPEILRFELSMLNHPYAGSFVGLSERETKDVQLVQYLLSAAEKVGEKQFYRAMKLLRKCDKMSFEKGNPVQRLVHYFSAALHERIDRETGRNSAKGVGKRVSLYVKRMLLSTNFSILAFQKAVPLSSVGEFVGMQAILEQVTNARKVHIIDLHIRLGIQYTSLIQALAARVECPVEHLKITAVGTNYKAEIEETGRRLASFADSFNLAFSFSLVMVEGLQYLDKSHFELDNDEALAVYAEYILTTMLQDSRHLGSLIRVIRDMNPCAIVIPEAEGNLNSPIFVERFVEALFYFGAFFDAFEDGLKDDDANRTVMESIFFSQGIKNIVATEGEERTMRLVPIKVWRDFFARFGMVERKLSMSSKYQAKLVLENFPCGSSCTLDMDGESLIIGWKGIPTHSLSVWKFR</sequence>
<evidence type="ECO:0000313" key="2">
    <source>
        <dbReference type="Proteomes" id="UP001060085"/>
    </source>
</evidence>
<reference evidence="2" key="1">
    <citation type="journal article" date="2023" name="Nat. Plants">
        <title>Single-cell RNA sequencing provides a high-resolution roadmap for understanding the multicellular compartmentation of specialized metabolism.</title>
        <authorList>
            <person name="Sun S."/>
            <person name="Shen X."/>
            <person name="Li Y."/>
            <person name="Li Y."/>
            <person name="Wang S."/>
            <person name="Li R."/>
            <person name="Zhang H."/>
            <person name="Shen G."/>
            <person name="Guo B."/>
            <person name="Wei J."/>
            <person name="Xu J."/>
            <person name="St-Pierre B."/>
            <person name="Chen S."/>
            <person name="Sun C."/>
        </authorList>
    </citation>
    <scope>NUCLEOTIDE SEQUENCE [LARGE SCALE GENOMIC DNA]</scope>
</reference>